<name>A0A1G8XC82_9STAP</name>
<dbReference type="STRING" id="586411.SAMN05216187_103125"/>
<proteinExistence type="predicted"/>
<dbReference type="Gene3D" id="3.10.450.50">
    <property type="match status" value="1"/>
</dbReference>
<dbReference type="OrthoDB" id="6692273at2"/>
<organism evidence="1 2">
    <name type="scientific">Jeotgalicoccus aerolatus</name>
    <dbReference type="NCBI Taxonomy" id="709510"/>
    <lineage>
        <taxon>Bacteria</taxon>
        <taxon>Bacillati</taxon>
        <taxon>Bacillota</taxon>
        <taxon>Bacilli</taxon>
        <taxon>Bacillales</taxon>
        <taxon>Staphylococcaceae</taxon>
        <taxon>Jeotgalicoccus</taxon>
    </lineage>
</organism>
<dbReference type="RefSeq" id="WP_092595779.1">
    <property type="nucleotide sequence ID" value="NZ_FNFI01000003.1"/>
</dbReference>
<evidence type="ECO:0008006" key="3">
    <source>
        <dbReference type="Google" id="ProtNLM"/>
    </source>
</evidence>
<dbReference type="Proteomes" id="UP000242700">
    <property type="component" value="Unassembled WGS sequence"/>
</dbReference>
<evidence type="ECO:0000313" key="1">
    <source>
        <dbReference type="EMBL" id="SDJ88202.1"/>
    </source>
</evidence>
<reference evidence="2" key="1">
    <citation type="submission" date="2016-10" db="EMBL/GenBank/DDBJ databases">
        <authorList>
            <person name="Varghese N."/>
            <person name="Submissions S."/>
        </authorList>
    </citation>
    <scope>NUCLEOTIDE SEQUENCE [LARGE SCALE GENOMIC DNA]</scope>
    <source>
        <strain evidence="2">CGMCC 1.8911</strain>
    </source>
</reference>
<dbReference type="Gene3D" id="1.10.150.20">
    <property type="entry name" value="5' to 3' exonuclease, C-terminal subdomain"/>
    <property type="match status" value="1"/>
</dbReference>
<accession>A0A1G8XC82</accession>
<protein>
    <recommendedName>
        <fullName evidence="3">DNA-binding protein</fullName>
    </recommendedName>
</protein>
<sequence length="178" mass="19760">MTQIPNIGKPAASALEHIGITQLEELTQFDEKNLLKLHGLGPKAARILKDALQTSGLKFKEEEQLTYSPDFLISGSLGCNNAPKREVIRDFLILAYMNDKKAEALLVTEMLLPKLPSQITALHIYNILTHGKEGAANGTVITADGQTHHWAYFIEFENHKKDARIKNISSYSKSVCDS</sequence>
<gene>
    <name evidence="1" type="ORF">SAMN05216187_103125</name>
</gene>
<dbReference type="SUPFAM" id="SSF47789">
    <property type="entry name" value="C-terminal domain of RNA polymerase alpha subunit"/>
    <property type="match status" value="1"/>
</dbReference>
<dbReference type="Pfam" id="PF14520">
    <property type="entry name" value="HHH_5"/>
    <property type="match status" value="1"/>
</dbReference>
<dbReference type="AlphaFoldDB" id="A0A1G8XC82"/>
<evidence type="ECO:0000313" key="2">
    <source>
        <dbReference type="Proteomes" id="UP000242700"/>
    </source>
</evidence>
<dbReference type="EMBL" id="FNFI01000003">
    <property type="protein sequence ID" value="SDJ88202.1"/>
    <property type="molecule type" value="Genomic_DNA"/>
</dbReference>